<protein>
    <recommendedName>
        <fullName evidence="10">Imidazole glycerol phosphate synthase subunit HisH</fullName>
        <ecNumber evidence="10">4.3.2.10</ecNumber>
    </recommendedName>
    <alternativeName>
        <fullName evidence="10">IGP synthase glutaminase subunit</fullName>
        <ecNumber evidence="10">3.5.1.2</ecNumber>
    </alternativeName>
    <alternativeName>
        <fullName evidence="10">IGP synthase subunit HisH</fullName>
    </alternativeName>
    <alternativeName>
        <fullName evidence="10">ImGP synthase subunit HisH</fullName>
        <shortName evidence="10">IGPS subunit HisH</shortName>
    </alternativeName>
</protein>
<evidence type="ECO:0000256" key="3">
    <source>
        <dbReference type="ARBA" id="ARBA00022605"/>
    </source>
</evidence>
<comment type="catalytic activity">
    <reaction evidence="9 10">
        <text>L-glutamine + H2O = L-glutamate + NH4(+)</text>
        <dbReference type="Rhea" id="RHEA:15889"/>
        <dbReference type="ChEBI" id="CHEBI:15377"/>
        <dbReference type="ChEBI" id="CHEBI:28938"/>
        <dbReference type="ChEBI" id="CHEBI:29985"/>
        <dbReference type="ChEBI" id="CHEBI:58359"/>
        <dbReference type="EC" id="3.5.1.2"/>
    </reaction>
</comment>
<comment type="caution">
    <text evidence="12">The sequence shown here is derived from an EMBL/GenBank/DDBJ whole genome shotgun (WGS) entry which is preliminary data.</text>
</comment>
<dbReference type="RefSeq" id="WP_377247825.1">
    <property type="nucleotide sequence ID" value="NZ_JBHLXP010000005.1"/>
</dbReference>
<dbReference type="CDD" id="cd01748">
    <property type="entry name" value="GATase1_IGP_Synthase"/>
    <property type="match status" value="1"/>
</dbReference>
<dbReference type="Gene3D" id="3.40.50.880">
    <property type="match status" value="1"/>
</dbReference>
<evidence type="ECO:0000313" key="13">
    <source>
        <dbReference type="Proteomes" id="UP001589813"/>
    </source>
</evidence>
<name>A0ABV6BJS8_9GAMM</name>
<evidence type="ECO:0000259" key="11">
    <source>
        <dbReference type="Pfam" id="PF00117"/>
    </source>
</evidence>
<dbReference type="EMBL" id="JBHLXP010000005">
    <property type="protein sequence ID" value="MFC0050302.1"/>
    <property type="molecule type" value="Genomic_DNA"/>
</dbReference>
<organism evidence="12 13">
    <name type="scientific">Rheinheimera tilapiae</name>
    <dbReference type="NCBI Taxonomy" id="875043"/>
    <lineage>
        <taxon>Bacteria</taxon>
        <taxon>Pseudomonadati</taxon>
        <taxon>Pseudomonadota</taxon>
        <taxon>Gammaproteobacteria</taxon>
        <taxon>Chromatiales</taxon>
        <taxon>Chromatiaceae</taxon>
        <taxon>Rheinheimera</taxon>
    </lineage>
</organism>
<evidence type="ECO:0000256" key="8">
    <source>
        <dbReference type="ARBA" id="ARBA00047838"/>
    </source>
</evidence>
<dbReference type="NCBIfam" id="TIGR01855">
    <property type="entry name" value="IMP_synth_hisH"/>
    <property type="match status" value="1"/>
</dbReference>
<keyword evidence="10" id="KW-0963">Cytoplasm</keyword>
<evidence type="ECO:0000256" key="10">
    <source>
        <dbReference type="HAMAP-Rule" id="MF_00278"/>
    </source>
</evidence>
<evidence type="ECO:0000256" key="6">
    <source>
        <dbReference type="ARBA" id="ARBA00023102"/>
    </source>
</evidence>
<proteinExistence type="inferred from homology"/>
<dbReference type="HAMAP" id="MF_00278">
    <property type="entry name" value="HisH"/>
    <property type="match status" value="1"/>
</dbReference>
<feature type="active site" evidence="10">
    <location>
        <position position="191"/>
    </location>
</feature>
<keyword evidence="6 10" id="KW-0368">Histidine biosynthesis</keyword>
<dbReference type="EC" id="4.3.2.10" evidence="10"/>
<comment type="subunit">
    <text evidence="2 10">Heterodimer of HisH and HisF.</text>
</comment>
<dbReference type="PRINTS" id="PR00097">
    <property type="entry name" value="ANTSNTHASEII"/>
</dbReference>
<dbReference type="PANTHER" id="PTHR42701:SF1">
    <property type="entry name" value="IMIDAZOLE GLYCEROL PHOSPHATE SYNTHASE SUBUNIT HISH"/>
    <property type="match status" value="1"/>
</dbReference>
<keyword evidence="7 10" id="KW-0456">Lyase</keyword>
<comment type="pathway">
    <text evidence="1 10">Amino-acid biosynthesis; L-histidine biosynthesis; L-histidine from 5-phospho-alpha-D-ribose 1-diphosphate: step 5/9.</text>
</comment>
<evidence type="ECO:0000256" key="2">
    <source>
        <dbReference type="ARBA" id="ARBA00011152"/>
    </source>
</evidence>
<evidence type="ECO:0000256" key="7">
    <source>
        <dbReference type="ARBA" id="ARBA00023239"/>
    </source>
</evidence>
<keyword evidence="5 10" id="KW-0315">Glutamine amidotransferase</keyword>
<evidence type="ECO:0000256" key="1">
    <source>
        <dbReference type="ARBA" id="ARBA00005091"/>
    </source>
</evidence>
<dbReference type="PROSITE" id="PS51273">
    <property type="entry name" value="GATASE_TYPE_1"/>
    <property type="match status" value="1"/>
</dbReference>
<evidence type="ECO:0000256" key="4">
    <source>
        <dbReference type="ARBA" id="ARBA00022801"/>
    </source>
</evidence>
<evidence type="ECO:0000313" key="12">
    <source>
        <dbReference type="EMBL" id="MFC0050302.1"/>
    </source>
</evidence>
<accession>A0ABV6BJS8</accession>
<evidence type="ECO:0000256" key="9">
    <source>
        <dbReference type="ARBA" id="ARBA00049534"/>
    </source>
</evidence>
<comment type="catalytic activity">
    <reaction evidence="8 10">
        <text>5-[(5-phospho-1-deoxy-D-ribulos-1-ylimino)methylamino]-1-(5-phospho-beta-D-ribosyl)imidazole-4-carboxamide + L-glutamine = D-erythro-1-(imidazol-4-yl)glycerol 3-phosphate + 5-amino-1-(5-phospho-beta-D-ribosyl)imidazole-4-carboxamide + L-glutamate + H(+)</text>
        <dbReference type="Rhea" id="RHEA:24793"/>
        <dbReference type="ChEBI" id="CHEBI:15378"/>
        <dbReference type="ChEBI" id="CHEBI:29985"/>
        <dbReference type="ChEBI" id="CHEBI:58278"/>
        <dbReference type="ChEBI" id="CHEBI:58359"/>
        <dbReference type="ChEBI" id="CHEBI:58475"/>
        <dbReference type="ChEBI" id="CHEBI:58525"/>
        <dbReference type="EC" id="4.3.2.10"/>
    </reaction>
</comment>
<comment type="function">
    <text evidence="10">IGPS catalyzes the conversion of PRFAR and glutamine to IGP, AICAR and glutamate. The HisH subunit catalyzes the hydrolysis of glutamine to glutamate and ammonia as part of the synthesis of IGP and AICAR. The resulting ammonia molecule is channeled to the active site of HisF.</text>
</comment>
<reference evidence="12 13" key="1">
    <citation type="submission" date="2024-09" db="EMBL/GenBank/DDBJ databases">
        <authorList>
            <person name="Sun Q."/>
            <person name="Mori K."/>
        </authorList>
    </citation>
    <scope>NUCLEOTIDE SEQUENCE [LARGE SCALE GENOMIC DNA]</scope>
    <source>
        <strain evidence="12 13">KCTC 23315</strain>
    </source>
</reference>
<dbReference type="SUPFAM" id="SSF52317">
    <property type="entry name" value="Class I glutamine amidotransferase-like"/>
    <property type="match status" value="1"/>
</dbReference>
<keyword evidence="3 10" id="KW-0028">Amino-acid biosynthesis</keyword>
<dbReference type="InterPro" id="IPR010139">
    <property type="entry name" value="Imidazole-glycPsynth_HisH"/>
</dbReference>
<dbReference type="Pfam" id="PF00117">
    <property type="entry name" value="GATase"/>
    <property type="match status" value="1"/>
</dbReference>
<keyword evidence="13" id="KW-1185">Reference proteome</keyword>
<feature type="domain" description="Glutamine amidotransferase" evidence="11">
    <location>
        <begin position="12"/>
        <end position="204"/>
    </location>
</feature>
<dbReference type="GO" id="GO:0016829">
    <property type="term" value="F:lyase activity"/>
    <property type="evidence" value="ECO:0007669"/>
    <property type="project" value="UniProtKB-KW"/>
</dbReference>
<comment type="subcellular location">
    <subcellularLocation>
        <location evidence="10">Cytoplasm</location>
    </subcellularLocation>
</comment>
<dbReference type="InterPro" id="IPR029062">
    <property type="entry name" value="Class_I_gatase-like"/>
</dbReference>
<dbReference type="PIRSF" id="PIRSF000495">
    <property type="entry name" value="Amidotransf_hisH"/>
    <property type="match status" value="1"/>
</dbReference>
<dbReference type="Proteomes" id="UP001589813">
    <property type="component" value="Unassembled WGS sequence"/>
</dbReference>
<dbReference type="EC" id="3.5.1.2" evidence="10"/>
<evidence type="ECO:0000256" key="5">
    <source>
        <dbReference type="ARBA" id="ARBA00022962"/>
    </source>
</evidence>
<feature type="active site" evidence="10">
    <location>
        <position position="189"/>
    </location>
</feature>
<dbReference type="PANTHER" id="PTHR42701">
    <property type="entry name" value="IMIDAZOLE GLYCEROL PHOSPHATE SYNTHASE SUBUNIT HISH"/>
    <property type="match status" value="1"/>
</dbReference>
<keyword evidence="4 10" id="KW-0378">Hydrolase</keyword>
<dbReference type="InterPro" id="IPR017926">
    <property type="entry name" value="GATASE"/>
</dbReference>
<feature type="active site" description="Nucleophile" evidence="10">
    <location>
        <position position="84"/>
    </location>
</feature>
<gene>
    <name evidence="10 12" type="primary">hisH</name>
    <name evidence="12" type="ORF">ACFFJP_18545</name>
</gene>
<sequence length="216" mass="23023">MAEQTNKPQLVIVDTGCANITSVFCALERLGASVQISADPAVIRAAEKVIIPGVGTAKQAMANIDAKGLRSTLQQLTQPVLGICLGMQLLTEHSAEGDVTCLGLIPGQVAPLEAKGLRLPHMGWNTLQVESTALQAAHPVLQGITAADYVYFVHSFAVQPSPYMLASCDYGSKFAAVIGRRNFLGMQFHPERSGKVGARLLQNFIQLDAQSLRAPD</sequence>